<dbReference type="Proteomes" id="UP000694240">
    <property type="component" value="Chromosome 4"/>
</dbReference>
<comment type="caution">
    <text evidence="1">The sequence shown here is derived from an EMBL/GenBank/DDBJ whole genome shotgun (WGS) entry which is preliminary data.</text>
</comment>
<keyword evidence="2" id="KW-1185">Reference proteome</keyword>
<name>A0A8T2DYH5_9BRAS</name>
<organism evidence="1 2">
    <name type="scientific">Arabidopsis thaliana x Arabidopsis arenosa</name>
    <dbReference type="NCBI Taxonomy" id="1240361"/>
    <lineage>
        <taxon>Eukaryota</taxon>
        <taxon>Viridiplantae</taxon>
        <taxon>Streptophyta</taxon>
        <taxon>Embryophyta</taxon>
        <taxon>Tracheophyta</taxon>
        <taxon>Spermatophyta</taxon>
        <taxon>Magnoliopsida</taxon>
        <taxon>eudicotyledons</taxon>
        <taxon>Gunneridae</taxon>
        <taxon>Pentapetalae</taxon>
        <taxon>rosids</taxon>
        <taxon>malvids</taxon>
        <taxon>Brassicales</taxon>
        <taxon>Brassicaceae</taxon>
        <taxon>Camelineae</taxon>
        <taxon>Arabidopsis</taxon>
    </lineage>
</organism>
<sequence>MTHENLGSLSSKGINQDKYHKLKLEYFGTEGDNDTGLQEPKRCFFVELMSIGWELLKKK</sequence>
<feature type="non-terminal residue" evidence="1">
    <location>
        <position position="59"/>
    </location>
</feature>
<proteinExistence type="predicted"/>
<evidence type="ECO:0000313" key="2">
    <source>
        <dbReference type="Proteomes" id="UP000694240"/>
    </source>
</evidence>
<accession>A0A8T2DYH5</accession>
<protein>
    <submittedName>
        <fullName evidence="1">Uncharacterized protein</fullName>
    </submittedName>
</protein>
<dbReference type="AlphaFoldDB" id="A0A8T2DYH5"/>
<evidence type="ECO:0000313" key="1">
    <source>
        <dbReference type="EMBL" id="KAG7615916.1"/>
    </source>
</evidence>
<gene>
    <name evidence="1" type="ORF">ISN45_At04g014580</name>
</gene>
<dbReference type="EMBL" id="JAEFBK010000004">
    <property type="protein sequence ID" value="KAG7615916.1"/>
    <property type="molecule type" value="Genomic_DNA"/>
</dbReference>
<reference evidence="1 2" key="1">
    <citation type="submission" date="2020-12" db="EMBL/GenBank/DDBJ databases">
        <title>Concerted genomic and epigenomic changes stabilize Arabidopsis allopolyploids.</title>
        <authorList>
            <person name="Chen Z."/>
        </authorList>
    </citation>
    <scope>NUCLEOTIDE SEQUENCE [LARGE SCALE GENOMIC DNA]</scope>
    <source>
        <strain evidence="1">Allo738</strain>
        <tissue evidence="1">Leaf</tissue>
    </source>
</reference>